<dbReference type="VEuPathDB" id="FungiDB:PCH_Pc20g10450"/>
<dbReference type="EMBL" id="AM920435">
    <property type="protein sequence ID" value="CAP86374.1"/>
    <property type="molecule type" value="Genomic_DNA"/>
</dbReference>
<protein>
    <submittedName>
        <fullName evidence="2">Uncharacterized protein</fullName>
    </submittedName>
</protein>
<evidence type="ECO:0000313" key="2">
    <source>
        <dbReference type="EMBL" id="CAP86374.1"/>
    </source>
</evidence>
<sequence>MILTSDRRDIVFHTSPQLLASVVRGLSLVHTGYNVENSRRAADLTVMRVHYQQAILQAIGNANPLWIAIGFGGDWAVSRAVERNAVSDLSAIEPLRERREKKRRNKEKYRHGLALKGFCTLASSEIPGLELDPASILWEANVCLGKLKRERIVDGLYSRRLPEEGLGELAPEQPPRWQRGSGSFGMFHPERVAAESLWGRLSGIRAIHSNGPDPTCLRKSKINRIAVALKPERSKTSLQQHERAKVLGAGSTARLDVPHMQIIFVDLIIHYSMDPRMSIRTVDLGMISGEPKQAGKRTCPKKQKEGSGIPDTGVMGGRNIQPTIFQVMSCWHVSMNCGGYCASNSRLKGHIVTQCQLLFHKFYIPPKSSMRCRGDVIAGSDLERWIEEKYHKKVSGQWNNIISTTKPRTPLESLESTFAGREGVRHYHPRRRGQTFELPVAFPLPSASCVLPGCQPVKESVNKEYGQFAVSQSRRAISSGRWSNNDYGANYINRSIETKIRNTDIDGECRGVCQFSAAI</sequence>
<reference evidence="2 3" key="1">
    <citation type="journal article" date="2008" name="Nat. Biotechnol.">
        <title>Genome sequencing and analysis of the filamentous fungus Penicillium chrysogenum.</title>
        <authorList>
            <person name="van den Berg M.A."/>
            <person name="Albang R."/>
            <person name="Albermann K."/>
            <person name="Badger J.H."/>
            <person name="Daran J.-M."/>
            <person name="Driessen A.J.M."/>
            <person name="Garcia-Estrada C."/>
            <person name="Fedorova N.D."/>
            <person name="Harris D.M."/>
            <person name="Heijne W.H.M."/>
            <person name="Joardar V.S."/>
            <person name="Kiel J.A.K.W."/>
            <person name="Kovalchuk A."/>
            <person name="Martin J.F."/>
            <person name="Nierman W.C."/>
            <person name="Nijland J.G."/>
            <person name="Pronk J.T."/>
            <person name="Roubos J.A."/>
            <person name="van der Klei I.J."/>
            <person name="van Peij N.N.M.E."/>
            <person name="Veenhuis M."/>
            <person name="von Doehren H."/>
            <person name="Wagner C."/>
            <person name="Wortman J.R."/>
            <person name="Bovenberg R.A.L."/>
        </authorList>
    </citation>
    <scope>NUCLEOTIDE SEQUENCE [LARGE SCALE GENOMIC DNA]</scope>
    <source>
        <strain evidence="3">ATCC 28089 / DSM 1075 / NRRL 1951 / Wisconsin 54-1255</strain>
    </source>
</reference>
<feature type="region of interest" description="Disordered" evidence="1">
    <location>
        <begin position="290"/>
        <end position="313"/>
    </location>
</feature>
<dbReference type="HOGENOM" id="CLU_524867_0_0_1"/>
<organism evidence="2 3">
    <name type="scientific">Penicillium rubens (strain ATCC 28089 / DSM 1075 / NRRL 1951 / Wisconsin 54-1255)</name>
    <name type="common">Penicillium chrysogenum</name>
    <dbReference type="NCBI Taxonomy" id="500485"/>
    <lineage>
        <taxon>Eukaryota</taxon>
        <taxon>Fungi</taxon>
        <taxon>Dikarya</taxon>
        <taxon>Ascomycota</taxon>
        <taxon>Pezizomycotina</taxon>
        <taxon>Eurotiomycetes</taxon>
        <taxon>Eurotiomycetidae</taxon>
        <taxon>Eurotiales</taxon>
        <taxon>Aspergillaceae</taxon>
        <taxon>Penicillium</taxon>
        <taxon>Penicillium chrysogenum species complex</taxon>
    </lineage>
</organism>
<evidence type="ECO:0000313" key="3">
    <source>
        <dbReference type="Proteomes" id="UP000000724"/>
    </source>
</evidence>
<accession>B6HFU0</accession>
<keyword evidence="3" id="KW-1185">Reference proteome</keyword>
<dbReference type="OMA" id="LWEANVC"/>
<evidence type="ECO:0000256" key="1">
    <source>
        <dbReference type="SAM" id="MobiDB-lite"/>
    </source>
</evidence>
<dbReference type="OrthoDB" id="4357037at2759"/>
<dbReference type="AlphaFoldDB" id="B6HFU0"/>
<name>B6HFU0_PENRW</name>
<proteinExistence type="predicted"/>
<gene>
    <name evidence="2" type="ORF">Pc20g10450</name>
    <name evidence="2" type="ORF">PCH_Pc20g10450</name>
</gene>
<dbReference type="Proteomes" id="UP000000724">
    <property type="component" value="Contig Pc00c20"/>
</dbReference>